<dbReference type="InterPro" id="IPR003741">
    <property type="entry name" value="LUD_dom"/>
</dbReference>
<dbReference type="Pfam" id="PF02589">
    <property type="entry name" value="LUD_dom"/>
    <property type="match status" value="1"/>
</dbReference>
<evidence type="ECO:0000259" key="1">
    <source>
        <dbReference type="Pfam" id="PF02589"/>
    </source>
</evidence>
<dbReference type="RefSeq" id="WP_344320044.1">
    <property type="nucleotide sequence ID" value="NZ_BAAASZ010000003.1"/>
</dbReference>
<gene>
    <name evidence="2" type="ORF">GCM10010405_01870</name>
</gene>
<protein>
    <submittedName>
        <fullName evidence="2">LUD domain-containing protein</fullName>
    </submittedName>
</protein>
<keyword evidence="3" id="KW-1185">Reference proteome</keyword>
<dbReference type="PANTHER" id="PTHR43682">
    <property type="entry name" value="LACTATE UTILIZATION PROTEIN C"/>
    <property type="match status" value="1"/>
</dbReference>
<reference evidence="3" key="1">
    <citation type="journal article" date="2019" name="Int. J. Syst. Evol. Microbiol.">
        <title>The Global Catalogue of Microorganisms (GCM) 10K type strain sequencing project: providing services to taxonomists for standard genome sequencing and annotation.</title>
        <authorList>
            <consortium name="The Broad Institute Genomics Platform"/>
            <consortium name="The Broad Institute Genome Sequencing Center for Infectious Disease"/>
            <person name="Wu L."/>
            <person name="Ma J."/>
        </authorList>
    </citation>
    <scope>NUCLEOTIDE SEQUENCE [LARGE SCALE GENOMIC DNA]</scope>
    <source>
        <strain evidence="3">JCM 6305</strain>
    </source>
</reference>
<accession>A0ABP5WDT8</accession>
<name>A0ABP5WDT8_9ACTN</name>
<evidence type="ECO:0000313" key="3">
    <source>
        <dbReference type="Proteomes" id="UP001501638"/>
    </source>
</evidence>
<dbReference type="EMBL" id="BAAASZ010000003">
    <property type="protein sequence ID" value="GAA2423207.1"/>
    <property type="molecule type" value="Genomic_DNA"/>
</dbReference>
<feature type="domain" description="LUD" evidence="1">
    <location>
        <begin position="112"/>
        <end position="215"/>
    </location>
</feature>
<dbReference type="SUPFAM" id="SSF100950">
    <property type="entry name" value="NagB/RpiA/CoA transferase-like"/>
    <property type="match status" value="1"/>
</dbReference>
<organism evidence="2 3">
    <name type="scientific">Streptomyces macrosporus</name>
    <dbReference type="NCBI Taxonomy" id="44032"/>
    <lineage>
        <taxon>Bacteria</taxon>
        <taxon>Bacillati</taxon>
        <taxon>Actinomycetota</taxon>
        <taxon>Actinomycetes</taxon>
        <taxon>Kitasatosporales</taxon>
        <taxon>Streptomycetaceae</taxon>
        <taxon>Streptomyces</taxon>
    </lineage>
</organism>
<dbReference type="InterPro" id="IPR024185">
    <property type="entry name" value="FTHF_cligase-like_sf"/>
</dbReference>
<evidence type="ECO:0000313" key="2">
    <source>
        <dbReference type="EMBL" id="GAA2423207.1"/>
    </source>
</evidence>
<sequence length="217" mass="23541">MSDRDVVLARIRRALVDVPRSETPDDVPVPREYERAHVPDGAEASEELVDLLAENLADYRALVHRTDADGLPLLLCRLLLARGSGTVLVPPGLPPWWLKAADAVRIHDRAASTPDELDAVDSVVTGCAVAIAETGTIVLDGGPDQGRRRITLIPDHHICVVRVPEQVVASVPRALERLDPTRPLTWISGPSATSDIELDRVEGVHGPRTLEVVLLTE</sequence>
<dbReference type="InterPro" id="IPR037171">
    <property type="entry name" value="NagB/RpiA_transferase-like"/>
</dbReference>
<proteinExistence type="predicted"/>
<dbReference type="Proteomes" id="UP001501638">
    <property type="component" value="Unassembled WGS sequence"/>
</dbReference>
<comment type="caution">
    <text evidence="2">The sequence shown here is derived from an EMBL/GenBank/DDBJ whole genome shotgun (WGS) entry which is preliminary data.</text>
</comment>
<dbReference type="PANTHER" id="PTHR43682:SF1">
    <property type="entry name" value="LACTATE UTILIZATION PROTEIN C"/>
    <property type="match status" value="1"/>
</dbReference>
<dbReference type="Gene3D" id="3.40.50.10420">
    <property type="entry name" value="NagB/RpiA/CoA transferase-like"/>
    <property type="match status" value="1"/>
</dbReference>